<evidence type="ECO:0000313" key="13">
    <source>
        <dbReference type="RefSeq" id="XP_027193871.1"/>
    </source>
</evidence>
<dbReference type="KEGG" id="dpte:113788603"/>
<dbReference type="InterPro" id="IPR029064">
    <property type="entry name" value="Ribosomal_eL30-like_sf"/>
</dbReference>
<dbReference type="PRINTS" id="PR00881">
    <property type="entry name" value="L7ARS6FAMILY"/>
</dbReference>
<dbReference type="Proteomes" id="UP000515146">
    <property type="component" value="Unplaced"/>
</dbReference>
<evidence type="ECO:0000256" key="4">
    <source>
        <dbReference type="ARBA" id="ARBA00022728"/>
    </source>
</evidence>
<dbReference type="OrthoDB" id="1924699at2759"/>
<organism evidence="12 13">
    <name type="scientific">Dermatophagoides pteronyssinus</name>
    <name type="common">European house dust mite</name>
    <dbReference type="NCBI Taxonomy" id="6956"/>
    <lineage>
        <taxon>Eukaryota</taxon>
        <taxon>Metazoa</taxon>
        <taxon>Ecdysozoa</taxon>
        <taxon>Arthropoda</taxon>
        <taxon>Chelicerata</taxon>
        <taxon>Arachnida</taxon>
        <taxon>Acari</taxon>
        <taxon>Acariformes</taxon>
        <taxon>Sarcoptiformes</taxon>
        <taxon>Astigmata</taxon>
        <taxon>Psoroptidia</taxon>
        <taxon>Analgoidea</taxon>
        <taxon>Pyroglyphidae</taxon>
        <taxon>Dermatophagoidinae</taxon>
        <taxon>Dermatophagoides</taxon>
    </lineage>
</organism>
<evidence type="ECO:0000259" key="11">
    <source>
        <dbReference type="Pfam" id="PF01248"/>
    </source>
</evidence>
<feature type="domain" description="Ribosomal protein eL8/eL30/eS12/Gadd45" evidence="11">
    <location>
        <begin position="21"/>
        <end position="110"/>
    </location>
</feature>
<evidence type="ECO:0000256" key="3">
    <source>
        <dbReference type="ARBA" id="ARBA00022664"/>
    </source>
</evidence>
<dbReference type="RefSeq" id="XP_027193871.1">
    <property type="nucleotide sequence ID" value="XM_027338070.1"/>
</dbReference>
<keyword evidence="6" id="KW-0508">mRNA splicing</keyword>
<dbReference type="GO" id="GO:0005681">
    <property type="term" value="C:spliceosomal complex"/>
    <property type="evidence" value="ECO:0007669"/>
    <property type="project" value="UniProtKB-KW"/>
</dbReference>
<sequence length="128" mass="14091">MKINEPNPKAYPLAPKELETELYNLIQAAIKQGQIRRGANEAAKALNKGRAEIIVLAADTEPIEIVLHLPLLCEDKNIPFVFVNSRSALGRACGVTRSVIALAITTDDRSPLEKQILKIRDAIEQIPI</sequence>
<dbReference type="AlphaFoldDB" id="A0A6P6XLM3"/>
<proteinExistence type="inferred from homology"/>
<dbReference type="FunFam" id="3.30.1330.30:FF:000002">
    <property type="entry name" value="NHP2-like protein 1 homolog"/>
    <property type="match status" value="1"/>
</dbReference>
<dbReference type="GO" id="GO:0031120">
    <property type="term" value="P:snRNA pseudouridine synthesis"/>
    <property type="evidence" value="ECO:0007669"/>
    <property type="project" value="UniProtKB-UniRule"/>
</dbReference>
<dbReference type="Gene3D" id="3.30.1330.30">
    <property type="match status" value="1"/>
</dbReference>
<keyword evidence="5 10" id="KW-0694">RNA-binding</keyword>
<keyword evidence="3" id="KW-0507">mRNA processing</keyword>
<evidence type="ECO:0000256" key="9">
    <source>
        <dbReference type="ARBA" id="ARBA00055156"/>
    </source>
</evidence>
<dbReference type="InParanoid" id="A0A6P6XLM3"/>
<evidence type="ECO:0000256" key="8">
    <source>
        <dbReference type="ARBA" id="ARBA00023274"/>
    </source>
</evidence>
<evidence type="ECO:0000256" key="10">
    <source>
        <dbReference type="RuleBase" id="RU366039"/>
    </source>
</evidence>
<gene>
    <name evidence="13" type="primary">LOC113788603</name>
</gene>
<keyword evidence="8 10" id="KW-0687">Ribonucleoprotein</keyword>
<dbReference type="Pfam" id="PF01248">
    <property type="entry name" value="Ribosomal_L7Ae"/>
    <property type="match status" value="1"/>
</dbReference>
<dbReference type="InterPro" id="IPR004038">
    <property type="entry name" value="Ribosomal_eL8/eL30/eS12/Gad45"/>
</dbReference>
<dbReference type="GO" id="GO:0003723">
    <property type="term" value="F:RNA binding"/>
    <property type="evidence" value="ECO:0007669"/>
    <property type="project" value="UniProtKB-UniRule"/>
</dbReference>
<dbReference type="InterPro" id="IPR018492">
    <property type="entry name" value="Ribosomal_eL8/Nhp2"/>
</dbReference>
<dbReference type="PROSITE" id="PS01082">
    <property type="entry name" value="RIBOSOMAL_L7AE"/>
    <property type="match status" value="1"/>
</dbReference>
<dbReference type="PRINTS" id="PR00883">
    <property type="entry name" value="NUCLEARHMG"/>
</dbReference>
<dbReference type="GO" id="GO:0000398">
    <property type="term" value="P:mRNA splicing, via spliceosome"/>
    <property type="evidence" value="ECO:0007669"/>
    <property type="project" value="UniProtKB-UniRule"/>
</dbReference>
<evidence type="ECO:0000256" key="2">
    <source>
        <dbReference type="ARBA" id="ARBA00007337"/>
    </source>
</evidence>
<comment type="similarity">
    <text evidence="2 10">Belongs to the eukaryotic ribosomal protein eL8 family.</text>
</comment>
<evidence type="ECO:0000256" key="5">
    <source>
        <dbReference type="ARBA" id="ARBA00022884"/>
    </source>
</evidence>
<comment type="function">
    <text evidence="9">Binds to the 5'-stem-loop of U4 snRNA and may play a role in the late stage of spliceosome assembly. The protein undergoes a conformational change upon RNA-binding.</text>
</comment>
<dbReference type="PANTHER" id="PTHR23105">
    <property type="entry name" value="RIBOSOMAL PROTEIN L7AE FAMILY MEMBER"/>
    <property type="match status" value="1"/>
</dbReference>
<dbReference type="InterPro" id="IPR004037">
    <property type="entry name" value="Ribosomal_eL8-like_CS"/>
</dbReference>
<keyword evidence="4" id="KW-0747">Spliceosome</keyword>
<keyword evidence="12" id="KW-1185">Reference proteome</keyword>
<evidence type="ECO:0000256" key="1">
    <source>
        <dbReference type="ARBA" id="ARBA00004604"/>
    </source>
</evidence>
<reference evidence="13" key="1">
    <citation type="submission" date="2025-08" db="UniProtKB">
        <authorList>
            <consortium name="RefSeq"/>
        </authorList>
    </citation>
    <scope>IDENTIFICATION</scope>
    <source>
        <strain evidence="13">Airmid</strain>
    </source>
</reference>
<evidence type="ECO:0000256" key="7">
    <source>
        <dbReference type="ARBA" id="ARBA00023242"/>
    </source>
</evidence>
<accession>A0A6P6XLM3</accession>
<keyword evidence="7 10" id="KW-0539">Nucleus</keyword>
<protein>
    <recommendedName>
        <fullName evidence="10">H/ACA ribonucleoprotein complex subunit 2</fullName>
    </recommendedName>
    <alternativeName>
        <fullName evidence="10">Nucleolar protein family A member 2</fullName>
    </alternativeName>
</protein>
<dbReference type="GO" id="GO:0031429">
    <property type="term" value="C:box H/ACA snoRNP complex"/>
    <property type="evidence" value="ECO:0007669"/>
    <property type="project" value="UniProtKB-UniRule"/>
</dbReference>
<name>A0A6P6XLM3_DERPT</name>
<dbReference type="GO" id="GO:0042254">
    <property type="term" value="P:ribosome biogenesis"/>
    <property type="evidence" value="ECO:0007669"/>
    <property type="project" value="InterPro"/>
</dbReference>
<comment type="function">
    <text evidence="10">Common component of the spliceosome and rRNA processing machinery.</text>
</comment>
<dbReference type="InterPro" id="IPR050257">
    <property type="entry name" value="eL8/uL1-like"/>
</dbReference>
<comment type="function">
    <text evidence="10">Required for ribosome biogenesis. Part of a complex which catalyzes pseudouridylation of rRNA. This involves the isomerization of uridine such that the ribose is subsequently attached to C5, instead of the normal N1. Pseudouridine ('psi') residues may serve to stabilize the conformation of rRNAs.</text>
</comment>
<dbReference type="SUPFAM" id="SSF55315">
    <property type="entry name" value="L30e-like"/>
    <property type="match status" value="1"/>
</dbReference>
<comment type="subcellular location">
    <subcellularLocation>
        <location evidence="1 10">Nucleus</location>
        <location evidence="1 10">Nucleolus</location>
    </subcellularLocation>
</comment>
<evidence type="ECO:0000313" key="12">
    <source>
        <dbReference type="Proteomes" id="UP000515146"/>
    </source>
</evidence>
<evidence type="ECO:0000256" key="6">
    <source>
        <dbReference type="ARBA" id="ARBA00023187"/>
    </source>
</evidence>
<dbReference type="InterPro" id="IPR002415">
    <property type="entry name" value="H/ACA_rnp_Nhp2-like"/>
</dbReference>
<dbReference type="OMA" id="AYPLAPK"/>